<feature type="domain" description="Fringe-like glycosyltransferase" evidence="13">
    <location>
        <begin position="68"/>
        <end position="230"/>
    </location>
</feature>
<dbReference type="Proteomes" id="UP000694408">
    <property type="component" value="Unplaced"/>
</dbReference>
<evidence type="ECO:0000313" key="15">
    <source>
        <dbReference type="Proteomes" id="UP000694408"/>
    </source>
</evidence>
<comment type="catalytic activity">
    <reaction evidence="12">
        <text>an N-acetyl-alpha-D-galactosaminyl derivative + UDP-alpha-D-galactose = a beta-D-galactosyl-(1-&gt;3)-N-acetyl-alpha-D-galactosaminyl derivative + UDP + H(+)</text>
        <dbReference type="Rhea" id="RHEA:15621"/>
        <dbReference type="ChEBI" id="CHEBI:15378"/>
        <dbReference type="ChEBI" id="CHEBI:28257"/>
        <dbReference type="ChEBI" id="CHEBI:58223"/>
        <dbReference type="ChEBI" id="CHEBI:66914"/>
        <dbReference type="ChEBI" id="CHEBI:133470"/>
        <dbReference type="EC" id="2.4.1.122"/>
    </reaction>
</comment>
<evidence type="ECO:0000259" key="13">
    <source>
        <dbReference type="Pfam" id="PF02434"/>
    </source>
</evidence>
<keyword evidence="9" id="KW-0735">Signal-anchor</keyword>
<dbReference type="InterPro" id="IPR026050">
    <property type="entry name" value="C1GALT1/C1GALT1_chp1"/>
</dbReference>
<dbReference type="EC" id="2.4.1.122" evidence="4"/>
<name>A0A8C5ILM2_JUNHY</name>
<dbReference type="PANTHER" id="PTHR23033:SF9">
    <property type="entry name" value="GLYCOPROTEIN-N-ACETYLGALACTOSAMINE 3-BETA-GALACTOSYLTRANSFERASE 1-A"/>
    <property type="match status" value="1"/>
</dbReference>
<organism evidence="14 15">
    <name type="scientific">Junco hyemalis</name>
    <name type="common">Dark-eyed junco</name>
    <dbReference type="NCBI Taxonomy" id="40217"/>
    <lineage>
        <taxon>Eukaryota</taxon>
        <taxon>Metazoa</taxon>
        <taxon>Chordata</taxon>
        <taxon>Craniata</taxon>
        <taxon>Vertebrata</taxon>
        <taxon>Euteleostomi</taxon>
        <taxon>Archelosauria</taxon>
        <taxon>Archosauria</taxon>
        <taxon>Dinosauria</taxon>
        <taxon>Saurischia</taxon>
        <taxon>Theropoda</taxon>
        <taxon>Coelurosauria</taxon>
        <taxon>Aves</taxon>
        <taxon>Neognathae</taxon>
        <taxon>Neoaves</taxon>
        <taxon>Telluraves</taxon>
        <taxon>Australaves</taxon>
        <taxon>Passeriformes</taxon>
        <taxon>Passerellidae</taxon>
        <taxon>Junco</taxon>
    </lineage>
</organism>
<comment type="pathway">
    <text evidence="2">Protein modification; protein glycosylation.</text>
</comment>
<keyword evidence="15" id="KW-1185">Reference proteome</keyword>
<dbReference type="PANTHER" id="PTHR23033">
    <property type="entry name" value="BETA1,3-GALACTOSYLTRANSFERASE"/>
    <property type="match status" value="1"/>
</dbReference>
<evidence type="ECO:0000256" key="8">
    <source>
        <dbReference type="ARBA" id="ARBA00022741"/>
    </source>
</evidence>
<keyword evidence="10" id="KW-1133">Transmembrane helix</keyword>
<sequence length="319" mass="35708">MVLSIPWSCPSHAHGLIHAMPMVCPSPDHGHNHPPAHGHCPSPAHGCEDAAVARALFRRVRVLCWVLTAPQTLESRARHVRDTWARHCNVALFVSSEPAPQFPALGLGVPEGRGQLYRKTARALLFVHRHLRASAEWFLKADDDTFVLLDNLRWLLAPLPPQRPLYLGKRFRPFARQGYMSGGAGYVLSRGALSRLAPALARGSCGRGGPEEDVALGQCLERLGVPVGDSRDTRGRETFHPFPPEIHLTHRFARGFWYPRYSWYPVVEGPQCCSDLAVSFHYVSGEEMYELEYLSQRLRPYGYRARYRPPLRSHGGGSG</sequence>
<evidence type="ECO:0000256" key="10">
    <source>
        <dbReference type="ARBA" id="ARBA00022989"/>
    </source>
</evidence>
<protein>
    <recommendedName>
        <fullName evidence="4">N-acetylgalactosaminide beta-1,3-galactosyltransferase</fullName>
        <ecNumber evidence="4">2.4.1.122</ecNumber>
    </recommendedName>
</protein>
<evidence type="ECO:0000256" key="6">
    <source>
        <dbReference type="ARBA" id="ARBA00022679"/>
    </source>
</evidence>
<keyword evidence="6" id="KW-0808">Transferase</keyword>
<evidence type="ECO:0000256" key="2">
    <source>
        <dbReference type="ARBA" id="ARBA00004922"/>
    </source>
</evidence>
<dbReference type="OMA" id="PTTWRCL"/>
<keyword evidence="5" id="KW-0328">Glycosyltransferase</keyword>
<dbReference type="InterPro" id="IPR003378">
    <property type="entry name" value="Fringe-like_glycosylTrfase"/>
</dbReference>
<evidence type="ECO:0000256" key="7">
    <source>
        <dbReference type="ARBA" id="ARBA00022692"/>
    </source>
</evidence>
<proteinExistence type="inferred from homology"/>
<accession>A0A8C5ILM2</accession>
<evidence type="ECO:0000256" key="1">
    <source>
        <dbReference type="ARBA" id="ARBA00004606"/>
    </source>
</evidence>
<dbReference type="Pfam" id="PF02434">
    <property type="entry name" value="Fringe"/>
    <property type="match status" value="1"/>
</dbReference>
<evidence type="ECO:0000256" key="5">
    <source>
        <dbReference type="ARBA" id="ARBA00022676"/>
    </source>
</evidence>
<evidence type="ECO:0000256" key="11">
    <source>
        <dbReference type="ARBA" id="ARBA00023136"/>
    </source>
</evidence>
<comment type="similarity">
    <text evidence="3">Belongs to the glycosyltransferase 31 family. Beta3-Gal-T subfamily.</text>
</comment>
<evidence type="ECO:0000256" key="3">
    <source>
        <dbReference type="ARBA" id="ARBA00006462"/>
    </source>
</evidence>
<keyword evidence="11" id="KW-0472">Membrane</keyword>
<reference evidence="14" key="2">
    <citation type="submission" date="2025-09" db="UniProtKB">
        <authorList>
            <consortium name="Ensembl"/>
        </authorList>
    </citation>
    <scope>IDENTIFICATION</scope>
</reference>
<keyword evidence="7" id="KW-0812">Transmembrane</keyword>
<keyword evidence="8" id="KW-0547">Nucleotide-binding</keyword>
<dbReference type="GO" id="GO:0016020">
    <property type="term" value="C:membrane"/>
    <property type="evidence" value="ECO:0007669"/>
    <property type="project" value="UniProtKB-SubCell"/>
</dbReference>
<evidence type="ECO:0000256" key="12">
    <source>
        <dbReference type="ARBA" id="ARBA00048842"/>
    </source>
</evidence>
<dbReference type="Gene3D" id="3.90.550.50">
    <property type="match status" value="1"/>
</dbReference>
<dbReference type="GO" id="GO:0000166">
    <property type="term" value="F:nucleotide binding"/>
    <property type="evidence" value="ECO:0007669"/>
    <property type="project" value="UniProtKB-KW"/>
</dbReference>
<evidence type="ECO:0000256" key="9">
    <source>
        <dbReference type="ARBA" id="ARBA00022968"/>
    </source>
</evidence>
<dbReference type="UniPathway" id="UPA00378"/>
<comment type="subcellular location">
    <subcellularLocation>
        <location evidence="1">Membrane</location>
        <topology evidence="1">Single-pass type II membrane protein</topology>
    </subcellularLocation>
</comment>
<evidence type="ECO:0000256" key="4">
    <source>
        <dbReference type="ARBA" id="ARBA00012557"/>
    </source>
</evidence>
<dbReference type="GO" id="GO:0016263">
    <property type="term" value="F:glycoprotein-N-acetylgalactosamine 3-beta-galactosyltransferase activity"/>
    <property type="evidence" value="ECO:0007669"/>
    <property type="project" value="UniProtKB-EC"/>
</dbReference>
<dbReference type="AlphaFoldDB" id="A0A8C5ILM2"/>
<dbReference type="Ensembl" id="ENSJHYT00000005192.1">
    <property type="protein sequence ID" value="ENSJHYP00000004186.1"/>
    <property type="gene ID" value="ENSJHYG00000003479.1"/>
</dbReference>
<evidence type="ECO:0000313" key="14">
    <source>
        <dbReference type="Ensembl" id="ENSJHYP00000004186.1"/>
    </source>
</evidence>
<reference evidence="14" key="1">
    <citation type="submission" date="2025-08" db="UniProtKB">
        <authorList>
            <consortium name="Ensembl"/>
        </authorList>
    </citation>
    <scope>IDENTIFICATION</scope>
</reference>